<dbReference type="GeneID" id="39984422"/>
<protein>
    <recommendedName>
        <fullName evidence="5">Glycosyltransferase</fullName>
    </recommendedName>
</protein>
<evidence type="ECO:0000256" key="1">
    <source>
        <dbReference type="SAM" id="MobiDB-lite"/>
    </source>
</evidence>
<dbReference type="AlphaFoldDB" id="A0A1X0NZH2"/>
<evidence type="ECO:0000256" key="2">
    <source>
        <dbReference type="SAM" id="Phobius"/>
    </source>
</evidence>
<dbReference type="Proteomes" id="UP000192257">
    <property type="component" value="Unassembled WGS sequence"/>
</dbReference>
<dbReference type="RefSeq" id="XP_028883949.1">
    <property type="nucleotide sequence ID" value="XM_029024642.1"/>
</dbReference>
<name>A0A1X0NZH2_9TRYP</name>
<evidence type="ECO:0000313" key="3">
    <source>
        <dbReference type="EMBL" id="ORC89883.1"/>
    </source>
</evidence>
<evidence type="ECO:0000313" key="4">
    <source>
        <dbReference type="Proteomes" id="UP000192257"/>
    </source>
</evidence>
<organism evidence="3 4">
    <name type="scientific">Trypanosoma theileri</name>
    <dbReference type="NCBI Taxonomy" id="67003"/>
    <lineage>
        <taxon>Eukaryota</taxon>
        <taxon>Discoba</taxon>
        <taxon>Euglenozoa</taxon>
        <taxon>Kinetoplastea</taxon>
        <taxon>Metakinetoplastina</taxon>
        <taxon>Trypanosomatida</taxon>
        <taxon>Trypanosomatidae</taxon>
        <taxon>Trypanosoma</taxon>
    </lineage>
</organism>
<dbReference type="OrthoDB" id="529273at2759"/>
<evidence type="ECO:0008006" key="5">
    <source>
        <dbReference type="Google" id="ProtNLM"/>
    </source>
</evidence>
<feature type="compositionally biased region" description="Low complexity" evidence="1">
    <location>
        <begin position="11"/>
        <end position="23"/>
    </location>
</feature>
<accession>A0A1X0NZH2</accession>
<feature type="region of interest" description="Disordered" evidence="1">
    <location>
        <begin position="1"/>
        <end position="23"/>
    </location>
</feature>
<dbReference type="EMBL" id="NBCO01000010">
    <property type="protein sequence ID" value="ORC89883.1"/>
    <property type="molecule type" value="Genomic_DNA"/>
</dbReference>
<keyword evidence="2" id="KW-0472">Membrane</keyword>
<reference evidence="3 4" key="1">
    <citation type="submission" date="2017-03" db="EMBL/GenBank/DDBJ databases">
        <title>An alternative strategy for trypanosome survival in the mammalian bloodstream revealed through genome and transcriptome analysis of the ubiquitous bovine parasite Trypanosoma (Megatrypanum) theileri.</title>
        <authorList>
            <person name="Kelly S."/>
            <person name="Ivens A."/>
            <person name="Mott A."/>
            <person name="O'Neill E."/>
            <person name="Emms D."/>
            <person name="Macleod O."/>
            <person name="Voorheis P."/>
            <person name="Matthews J."/>
            <person name="Matthews K."/>
            <person name="Carrington M."/>
        </authorList>
    </citation>
    <scope>NUCLEOTIDE SEQUENCE [LARGE SCALE GENOMIC DNA]</scope>
    <source>
        <strain evidence="3">Edinburgh</strain>
    </source>
</reference>
<keyword evidence="2" id="KW-1133">Transmembrane helix</keyword>
<proteinExistence type="predicted"/>
<keyword evidence="4" id="KW-1185">Reference proteome</keyword>
<feature type="transmembrane region" description="Helical" evidence="2">
    <location>
        <begin position="42"/>
        <end position="60"/>
    </location>
</feature>
<sequence length="728" mass="83609">MSLKPFSLRHSQSSQQQQRQQNRSLWTARGLRRSLLIFGNRPFISFSLALLVLLVPILLWHRLLFPYDEEDEEVTIIYKPENIRNSIETPKENFTFTLLYGAMKNNLHYSKQPRYYYPNDNNHNHNNYQGVMVDDILDAVGERLEISGHRIEHEVCFAGNQTHLSLRGFTEEEDEEEEEKEKILTESVFLVRGGCDISTLMRDMAQFFAWQEDVSYNNNNNNNNKPLHVRTVQGDVLSLSRLTKLIVDVGNRDCDQRNQTQHDLHHILHWIRVATGLFQLQPWWNERDIVNTTNININTTTGGILSNDETAVRYVMIDLRISNAENSALNKDGSISPSLHVLKPLRSLQEFSCAKYILLADRRPSRWFHSKIVANRFRLRWIHYMHYSNLQKQKKHYNDRNSNSITAIVNTALAMWGKGPLSPILWRLILAAVTDEMINGTSDSPYYYYYHHNNNGMSRSINGKDRGNHSEKNAVATALAGMLREASILNELSPLTITVIASQEIDGEPEEEERMMSFLYDEFGYVSRVQLIYLPGTNISSRNNTVNTTEEVNKKYSVVFVQDYLELLRLLVLTDVLIVPHGVALASTVVMQPGSVVIELFPYECRSATYAGLATAMQITYTSYEGSPYKSTMDNNNRVQSTGFGICFARYNNKPTPTVLPSSVDNTFTSTGGGNKIHLRYSRLSLCDHVYGVVIVTKMRLYHLVKNALSSLWLRNSRFFGVMSFDRR</sequence>
<gene>
    <name evidence="3" type="ORF">TM35_000101510</name>
</gene>
<keyword evidence="2" id="KW-0812">Transmembrane</keyword>
<comment type="caution">
    <text evidence="3">The sequence shown here is derived from an EMBL/GenBank/DDBJ whole genome shotgun (WGS) entry which is preliminary data.</text>
</comment>
<dbReference type="VEuPathDB" id="TriTrypDB:TM35_000101510"/>